<feature type="compositionally biased region" description="Polar residues" evidence="1">
    <location>
        <begin position="273"/>
        <end position="283"/>
    </location>
</feature>
<accession>A0A4S2F044</accession>
<name>A0A4S2F044_9ACTN</name>
<sequence>MKGDDSMHQPADKDNLDERNLEVTRAYEQGLKDAQVKGNEPTGSSDDKKSGLLSDLSVPQVAAGALAAVTSMLLTNQIGIAGSVIGVAVGSVVSTVASSVYKRMVATGASTLKEKISTSDDEPGVTRPLDVHEGTVDASGARIAPEELRQRVHAQQAARTHKKVAVGVIVVAVVAALIGVALSAGFVSLATAGQGLGTKTSLVAPKEPQKSDQAAAADNDAQKSAAANPDNSTENSSNKPQDSSAATNGNSDAGDQNAAAAGGDGTNSAADNTSNGGSSTNPQKPEDGTATPPSDPSTNGEQASGNASGTPGAQQGGQSAQGTQGTQGQASAQSTNN</sequence>
<feature type="compositionally biased region" description="Polar residues" evidence="1">
    <location>
        <begin position="296"/>
        <end position="306"/>
    </location>
</feature>
<gene>
    <name evidence="3" type="ORF">E5334_06495</name>
</gene>
<feature type="compositionally biased region" description="Basic and acidic residues" evidence="1">
    <location>
        <begin position="1"/>
        <end position="22"/>
    </location>
</feature>
<feature type="transmembrane region" description="Helical" evidence="2">
    <location>
        <begin position="80"/>
        <end position="101"/>
    </location>
</feature>
<dbReference type="AlphaFoldDB" id="A0A4S2F044"/>
<dbReference type="Proteomes" id="UP000310263">
    <property type="component" value="Unassembled WGS sequence"/>
</dbReference>
<feature type="transmembrane region" description="Helical" evidence="2">
    <location>
        <begin position="164"/>
        <end position="189"/>
    </location>
</feature>
<feature type="compositionally biased region" description="Low complexity" evidence="1">
    <location>
        <begin position="211"/>
        <end position="228"/>
    </location>
</feature>
<organism evidence="3 4">
    <name type="scientific">Muricaecibacterium torontonense</name>
    <dbReference type="NCBI Taxonomy" id="3032871"/>
    <lineage>
        <taxon>Bacteria</taxon>
        <taxon>Bacillati</taxon>
        <taxon>Actinomycetota</taxon>
        <taxon>Coriobacteriia</taxon>
        <taxon>Coriobacteriales</taxon>
        <taxon>Atopobiaceae</taxon>
        <taxon>Muricaecibacterium</taxon>
    </lineage>
</organism>
<feature type="compositionally biased region" description="Low complexity" evidence="1">
    <location>
        <begin position="248"/>
        <end position="272"/>
    </location>
</feature>
<proteinExistence type="predicted"/>
<evidence type="ECO:0000313" key="4">
    <source>
        <dbReference type="Proteomes" id="UP000310263"/>
    </source>
</evidence>
<feature type="compositionally biased region" description="Polar residues" evidence="1">
    <location>
        <begin position="229"/>
        <end position="247"/>
    </location>
</feature>
<feature type="compositionally biased region" description="Low complexity" evidence="1">
    <location>
        <begin position="307"/>
        <end position="337"/>
    </location>
</feature>
<keyword evidence="2" id="KW-0472">Membrane</keyword>
<dbReference type="EMBL" id="SRYE01000004">
    <property type="protein sequence ID" value="TGY61652.1"/>
    <property type="molecule type" value="Genomic_DNA"/>
</dbReference>
<keyword evidence="2" id="KW-1133">Transmembrane helix</keyword>
<comment type="caution">
    <text evidence="3">The sequence shown here is derived from an EMBL/GenBank/DDBJ whole genome shotgun (WGS) entry which is preliminary data.</text>
</comment>
<feature type="region of interest" description="Disordered" evidence="1">
    <location>
        <begin position="202"/>
        <end position="337"/>
    </location>
</feature>
<keyword evidence="2" id="KW-0812">Transmembrane</keyword>
<feature type="region of interest" description="Disordered" evidence="1">
    <location>
        <begin position="1"/>
        <end position="51"/>
    </location>
</feature>
<evidence type="ECO:0000313" key="3">
    <source>
        <dbReference type="EMBL" id="TGY61652.1"/>
    </source>
</evidence>
<protein>
    <submittedName>
        <fullName evidence="3">Uncharacterized protein</fullName>
    </submittedName>
</protein>
<evidence type="ECO:0000256" key="1">
    <source>
        <dbReference type="SAM" id="MobiDB-lite"/>
    </source>
</evidence>
<evidence type="ECO:0000256" key="2">
    <source>
        <dbReference type="SAM" id="Phobius"/>
    </source>
</evidence>
<reference evidence="3 4" key="1">
    <citation type="submission" date="2019-04" db="EMBL/GenBank/DDBJ databases">
        <title>Microbes associate with the intestines of laboratory mice.</title>
        <authorList>
            <person name="Navarre W."/>
            <person name="Wong E."/>
            <person name="Huang K."/>
            <person name="Tropini C."/>
            <person name="Ng K."/>
            <person name="Yu B."/>
        </authorList>
    </citation>
    <scope>NUCLEOTIDE SEQUENCE [LARGE SCALE GENOMIC DNA]</scope>
    <source>
        <strain evidence="3 4">NM07_P-09</strain>
    </source>
</reference>
<keyword evidence="4" id="KW-1185">Reference proteome</keyword>